<keyword evidence="3" id="KW-1185">Reference proteome</keyword>
<dbReference type="Proteomes" id="UP000824120">
    <property type="component" value="Chromosome 5"/>
</dbReference>
<name>A0A9J5Z1I5_SOLCO</name>
<organism evidence="2 3">
    <name type="scientific">Solanum commersonii</name>
    <name type="common">Commerson's wild potato</name>
    <name type="synonym">Commerson's nightshade</name>
    <dbReference type="NCBI Taxonomy" id="4109"/>
    <lineage>
        <taxon>Eukaryota</taxon>
        <taxon>Viridiplantae</taxon>
        <taxon>Streptophyta</taxon>
        <taxon>Embryophyta</taxon>
        <taxon>Tracheophyta</taxon>
        <taxon>Spermatophyta</taxon>
        <taxon>Magnoliopsida</taxon>
        <taxon>eudicotyledons</taxon>
        <taxon>Gunneridae</taxon>
        <taxon>Pentapetalae</taxon>
        <taxon>asterids</taxon>
        <taxon>lamiids</taxon>
        <taxon>Solanales</taxon>
        <taxon>Solanaceae</taxon>
        <taxon>Solanoideae</taxon>
        <taxon>Solaneae</taxon>
        <taxon>Solanum</taxon>
    </lineage>
</organism>
<reference evidence="2 3" key="1">
    <citation type="submission" date="2020-09" db="EMBL/GenBank/DDBJ databases">
        <title>De no assembly of potato wild relative species, Solanum commersonii.</title>
        <authorList>
            <person name="Cho K."/>
        </authorList>
    </citation>
    <scope>NUCLEOTIDE SEQUENCE [LARGE SCALE GENOMIC DNA]</scope>
    <source>
        <strain evidence="2">LZ3.2</strain>
        <tissue evidence="2">Leaf</tissue>
    </source>
</reference>
<dbReference type="AlphaFoldDB" id="A0A9J5Z1I5"/>
<comment type="caution">
    <text evidence="2">The sequence shown here is derived from an EMBL/GenBank/DDBJ whole genome shotgun (WGS) entry which is preliminary data.</text>
</comment>
<sequence>MNSEKHKISFHQCLLKCINKISLVEVEFIWNLLTKEDSNMNLSVKKDSSIKTNKNNVGRNRKGR</sequence>
<proteinExistence type="predicted"/>
<protein>
    <submittedName>
        <fullName evidence="2">Uncharacterized protein</fullName>
    </submittedName>
</protein>
<evidence type="ECO:0000313" key="2">
    <source>
        <dbReference type="EMBL" id="KAG5605252.1"/>
    </source>
</evidence>
<evidence type="ECO:0000256" key="1">
    <source>
        <dbReference type="SAM" id="MobiDB-lite"/>
    </source>
</evidence>
<evidence type="ECO:0000313" key="3">
    <source>
        <dbReference type="Proteomes" id="UP000824120"/>
    </source>
</evidence>
<feature type="region of interest" description="Disordered" evidence="1">
    <location>
        <begin position="43"/>
        <end position="64"/>
    </location>
</feature>
<accession>A0A9J5Z1I5</accession>
<dbReference type="EMBL" id="JACXVP010000005">
    <property type="protein sequence ID" value="KAG5605252.1"/>
    <property type="molecule type" value="Genomic_DNA"/>
</dbReference>
<gene>
    <name evidence="2" type="ORF">H5410_026744</name>
</gene>